<dbReference type="Proteomes" id="UP000185678">
    <property type="component" value="Unassembled WGS sequence"/>
</dbReference>
<sequence>MGLWDSLLRLWSTPATTAKNQARNPDGQRAVNADAPKTSAFAILVAPFYNDTTLSLTQSVAEAIGGRSGLIVQMASSPIGPVDDSEEVPVSLAAAVNKGRSLLESSDCQVLVWGEVIDGRALRLRFLPRQMEGEFASGELLAGDSLDLPVPPGTTVDLALGGALAALQLSTDHDRKHRLDRLRTAINAVDLVLQDGGIAWPVGGKVRAAILYATMMSEMAYRTGHRPTLLRASEILRTCLAPGSIESLSPANRAAASLHYGDILSELSHGDTDETTLTNAVQSLRQAARFYQHKQLPEESAQVSVQLGRALQRLSKRSNNTSHMKEGAQAFIMAAQVWTSVTRPDRWADLQTGIGSLLGQVAEFSGNAEIAERAVMFFTAATRIWSRDKDPRRWANVMNNIGAVRFAQGKRSGDVSQLREATECFSKALEIYTMVGMTRNIHVIQKNIARVERLIASQSS</sequence>
<dbReference type="RefSeq" id="WP_076399758.1">
    <property type="nucleotide sequence ID" value="NZ_FTOA01000003.1"/>
</dbReference>
<evidence type="ECO:0000313" key="2">
    <source>
        <dbReference type="Proteomes" id="UP000185678"/>
    </source>
</evidence>
<name>A0A1N7L4J1_9PROT</name>
<gene>
    <name evidence="1" type="ORF">SAMN05421779_103108</name>
</gene>
<dbReference type="AlphaFoldDB" id="A0A1N7L4J1"/>
<dbReference type="SUPFAM" id="SSF48452">
    <property type="entry name" value="TPR-like"/>
    <property type="match status" value="1"/>
</dbReference>
<accession>A0A1N7L4J1</accession>
<dbReference type="InterPro" id="IPR011990">
    <property type="entry name" value="TPR-like_helical_dom_sf"/>
</dbReference>
<evidence type="ECO:0008006" key="3">
    <source>
        <dbReference type="Google" id="ProtNLM"/>
    </source>
</evidence>
<keyword evidence="2" id="KW-1185">Reference proteome</keyword>
<reference evidence="1 2" key="1">
    <citation type="submission" date="2017-01" db="EMBL/GenBank/DDBJ databases">
        <authorList>
            <person name="Mah S.A."/>
            <person name="Swanson W.J."/>
            <person name="Moy G.W."/>
            <person name="Vacquier V.D."/>
        </authorList>
    </citation>
    <scope>NUCLEOTIDE SEQUENCE [LARGE SCALE GENOMIC DNA]</scope>
    <source>
        <strain evidence="1 2">DSM 11589</strain>
    </source>
</reference>
<dbReference type="Gene3D" id="1.25.40.10">
    <property type="entry name" value="Tetratricopeptide repeat domain"/>
    <property type="match status" value="1"/>
</dbReference>
<dbReference type="STRING" id="80876.SAMN05421779_103108"/>
<dbReference type="EMBL" id="FTOA01000003">
    <property type="protein sequence ID" value="SIS68737.1"/>
    <property type="molecule type" value="Genomic_DNA"/>
</dbReference>
<proteinExistence type="predicted"/>
<organism evidence="1 2">
    <name type="scientific">Insolitispirillum peregrinum</name>
    <dbReference type="NCBI Taxonomy" id="80876"/>
    <lineage>
        <taxon>Bacteria</taxon>
        <taxon>Pseudomonadati</taxon>
        <taxon>Pseudomonadota</taxon>
        <taxon>Alphaproteobacteria</taxon>
        <taxon>Rhodospirillales</taxon>
        <taxon>Novispirillaceae</taxon>
        <taxon>Insolitispirillum</taxon>
    </lineage>
</organism>
<evidence type="ECO:0000313" key="1">
    <source>
        <dbReference type="EMBL" id="SIS68737.1"/>
    </source>
</evidence>
<protein>
    <recommendedName>
        <fullName evidence="3">Tetratricopeptide repeat-containing protein</fullName>
    </recommendedName>
</protein>